<protein>
    <submittedName>
        <fullName evidence="2">NAD(P)-binding protein</fullName>
    </submittedName>
</protein>
<dbReference type="PANTHER" id="PTHR45458:SF1">
    <property type="entry name" value="SHORT CHAIN DEHYDROGENASE"/>
    <property type="match status" value="1"/>
</dbReference>
<accession>G3BFD8</accession>
<proteinExistence type="predicted"/>
<dbReference type="SUPFAM" id="SSF51735">
    <property type="entry name" value="NAD(P)-binding Rossmann-fold domains"/>
    <property type="match status" value="1"/>
</dbReference>
<dbReference type="PROSITE" id="PS00061">
    <property type="entry name" value="ADH_SHORT"/>
    <property type="match status" value="1"/>
</dbReference>
<evidence type="ECO:0000313" key="3">
    <source>
        <dbReference type="Proteomes" id="UP000000707"/>
    </source>
</evidence>
<dbReference type="AlphaFoldDB" id="G3BFD8"/>
<organism evidence="3">
    <name type="scientific">Candida tenuis (strain ATCC 10573 / BCRC 21748 / CBS 615 / JCM 9827 / NBRC 10315 / NRRL Y-1498 / VKM Y-70)</name>
    <name type="common">Yeast</name>
    <name type="synonym">Yamadazyma tenuis</name>
    <dbReference type="NCBI Taxonomy" id="590646"/>
    <lineage>
        <taxon>Eukaryota</taxon>
        <taxon>Fungi</taxon>
        <taxon>Dikarya</taxon>
        <taxon>Ascomycota</taxon>
        <taxon>Saccharomycotina</taxon>
        <taxon>Pichiomycetes</taxon>
        <taxon>Debaryomycetaceae</taxon>
        <taxon>Yamadazyma</taxon>
    </lineage>
</organism>
<gene>
    <name evidence="2" type="ORF">CANTEDRAFT_95499</name>
</gene>
<dbReference type="RefSeq" id="XP_006689247.1">
    <property type="nucleotide sequence ID" value="XM_006689184.1"/>
</dbReference>
<dbReference type="InterPro" id="IPR036291">
    <property type="entry name" value="NAD(P)-bd_dom_sf"/>
</dbReference>
<dbReference type="InterPro" id="IPR020904">
    <property type="entry name" value="Sc_DH/Rdtase_CS"/>
</dbReference>
<reference evidence="2 3" key="1">
    <citation type="journal article" date="2011" name="Proc. Natl. Acad. Sci. U.S.A.">
        <title>Comparative genomics of xylose-fermenting fungi for enhanced biofuel production.</title>
        <authorList>
            <person name="Wohlbach D.J."/>
            <person name="Kuo A."/>
            <person name="Sato T.K."/>
            <person name="Potts K.M."/>
            <person name="Salamov A.A."/>
            <person name="LaButti K.M."/>
            <person name="Sun H."/>
            <person name="Clum A."/>
            <person name="Pangilinan J.L."/>
            <person name="Lindquist E.A."/>
            <person name="Lucas S."/>
            <person name="Lapidus A."/>
            <person name="Jin M."/>
            <person name="Gunawan C."/>
            <person name="Balan V."/>
            <person name="Dale B.E."/>
            <person name="Jeffries T.W."/>
            <person name="Zinkel R."/>
            <person name="Barry K.W."/>
            <person name="Grigoriev I.V."/>
            <person name="Gasch A.P."/>
        </authorList>
    </citation>
    <scope>NUCLEOTIDE SEQUENCE [LARGE SCALE GENOMIC DNA]</scope>
    <source>
        <strain evidence="3">ATCC 10573 / BCRC 21748 / CBS 615 / JCM 9827 / NBRC 10315 / NRRL Y-1498 / VKM Y-70</strain>
    </source>
</reference>
<keyword evidence="1" id="KW-0521">NADP</keyword>
<dbReference type="PANTHER" id="PTHR45458">
    <property type="entry name" value="SHORT-CHAIN DEHYDROGENASE/REDUCTASE SDR"/>
    <property type="match status" value="1"/>
</dbReference>
<keyword evidence="3" id="KW-1185">Reference proteome</keyword>
<dbReference type="Pfam" id="PF00106">
    <property type="entry name" value="adh_short"/>
    <property type="match status" value="1"/>
</dbReference>
<evidence type="ECO:0000313" key="2">
    <source>
        <dbReference type="EMBL" id="EGV60033.1"/>
    </source>
</evidence>
<dbReference type="Proteomes" id="UP000000707">
    <property type="component" value="Unassembled WGS sequence"/>
</dbReference>
<evidence type="ECO:0000256" key="1">
    <source>
        <dbReference type="ARBA" id="ARBA00022857"/>
    </source>
</evidence>
<dbReference type="KEGG" id="cten:18250508"/>
<dbReference type="InterPro" id="IPR052184">
    <property type="entry name" value="SDR_enzymes"/>
</dbReference>
<dbReference type="GeneID" id="18250508"/>
<dbReference type="HOGENOM" id="CLU_010194_9_1_1"/>
<dbReference type="eggNOG" id="KOG1611">
    <property type="taxonomic scope" value="Eukaryota"/>
</dbReference>
<dbReference type="EMBL" id="GL996528">
    <property type="protein sequence ID" value="EGV60033.1"/>
    <property type="molecule type" value="Genomic_DNA"/>
</dbReference>
<name>G3BFD8_CANTC</name>
<sequence length="232" mass="24624">MSTTYLIVGASRGIGFTYVKHLALNKSNLIIATARNENAAAKLQALGPNVKTILIDMQDPYSKFETSFKQLETLAPSGEYDVDAYDEVLSVNIGGAAKGYKAAYPFIFKGKGIKKIVFGSSLLGQVGYPIKGQAYAASKAGLNHLGHQIASTNAKSGDELVKNSATILLRPGVVNTDMTSASLDFKAKVPPSLFISQDESVTGTLSLVEKLTNADSGKLFNYKGAGFKFSAI</sequence>
<dbReference type="OrthoDB" id="9876299at2759"/>
<dbReference type="Gene3D" id="3.40.50.720">
    <property type="entry name" value="NAD(P)-binding Rossmann-like Domain"/>
    <property type="match status" value="1"/>
</dbReference>
<dbReference type="InterPro" id="IPR002347">
    <property type="entry name" value="SDR_fam"/>
</dbReference>
<dbReference type="GO" id="GO:0016616">
    <property type="term" value="F:oxidoreductase activity, acting on the CH-OH group of donors, NAD or NADP as acceptor"/>
    <property type="evidence" value="ECO:0007669"/>
    <property type="project" value="TreeGrafter"/>
</dbReference>